<protein>
    <recommendedName>
        <fullName evidence="9">Amino acid transporter</fullName>
    </recommendedName>
</protein>
<dbReference type="InterPro" id="IPR002293">
    <property type="entry name" value="AA/rel_permease1"/>
</dbReference>
<evidence type="ECO:0000256" key="3">
    <source>
        <dbReference type="ARBA" id="ARBA00022692"/>
    </source>
</evidence>
<feature type="transmembrane region" description="Helical" evidence="6">
    <location>
        <begin position="107"/>
        <end position="133"/>
    </location>
</feature>
<dbReference type="PANTHER" id="PTHR45649:SF1">
    <property type="entry name" value="TRANSPORTER, PUTATIVE (EUROFUNG)-RELATED"/>
    <property type="match status" value="1"/>
</dbReference>
<dbReference type="Gene3D" id="1.20.1740.10">
    <property type="entry name" value="Amino acid/polyamine transporter I"/>
    <property type="match status" value="1"/>
</dbReference>
<dbReference type="EMBL" id="JBEFKJ010000068">
    <property type="protein sequence ID" value="KAL2036554.1"/>
    <property type="molecule type" value="Genomic_DNA"/>
</dbReference>
<organism evidence="7 8">
    <name type="scientific">Stereocaulon virgatum</name>
    <dbReference type="NCBI Taxonomy" id="373712"/>
    <lineage>
        <taxon>Eukaryota</taxon>
        <taxon>Fungi</taxon>
        <taxon>Dikarya</taxon>
        <taxon>Ascomycota</taxon>
        <taxon>Pezizomycotina</taxon>
        <taxon>Lecanoromycetes</taxon>
        <taxon>OSLEUM clade</taxon>
        <taxon>Lecanoromycetidae</taxon>
        <taxon>Lecanorales</taxon>
        <taxon>Lecanorineae</taxon>
        <taxon>Stereocaulaceae</taxon>
        <taxon>Stereocaulon</taxon>
    </lineage>
</organism>
<evidence type="ECO:0000256" key="6">
    <source>
        <dbReference type="SAM" id="Phobius"/>
    </source>
</evidence>
<dbReference type="PANTHER" id="PTHR45649">
    <property type="entry name" value="AMINO-ACID PERMEASE BAT1"/>
    <property type="match status" value="1"/>
</dbReference>
<feature type="transmembrane region" description="Helical" evidence="6">
    <location>
        <begin position="6"/>
        <end position="22"/>
    </location>
</feature>
<name>A0ABR3ZT22_9LECA</name>
<evidence type="ECO:0000256" key="2">
    <source>
        <dbReference type="ARBA" id="ARBA00022448"/>
    </source>
</evidence>
<sequence>MLMYGTIALAIFVTTVLGTVLPRVERFLLVVYILGFFGVMVPLVYLGPHASAEDVFPKFINDGGWSSQTLSFFVSLSGNAFLFLGADSVYHMSEEIHNAALVVPRSIIWCIVLNGVVGLSMHIATLFCAGNLLDAITSPYAYPFIKVLRQALNSVAGTAVILAVIIIIDLGCVIAVVATSSRMLWSFARDRGIPGWRHISKVDKKTSIPYMAIVITTIISILIGLISIGSPVAFNDVISLTVSSLYASYFVACGLLLYRRIKGSIRD</sequence>
<comment type="caution">
    <text evidence="7">The sequence shown here is derived from an EMBL/GenBank/DDBJ whole genome shotgun (WGS) entry which is preliminary data.</text>
</comment>
<evidence type="ECO:0000256" key="5">
    <source>
        <dbReference type="ARBA" id="ARBA00023136"/>
    </source>
</evidence>
<keyword evidence="2" id="KW-0813">Transport</keyword>
<keyword evidence="5 6" id="KW-0472">Membrane</keyword>
<feature type="transmembrane region" description="Helical" evidence="6">
    <location>
        <begin position="27"/>
        <end position="45"/>
    </location>
</feature>
<keyword evidence="8" id="KW-1185">Reference proteome</keyword>
<dbReference type="Pfam" id="PF13520">
    <property type="entry name" value="AA_permease_2"/>
    <property type="match status" value="1"/>
</dbReference>
<feature type="transmembrane region" description="Helical" evidence="6">
    <location>
        <begin position="65"/>
        <end position="86"/>
    </location>
</feature>
<evidence type="ECO:0000256" key="4">
    <source>
        <dbReference type="ARBA" id="ARBA00022989"/>
    </source>
</evidence>
<gene>
    <name evidence="7" type="ORF">N7G274_010711</name>
</gene>
<accession>A0ABR3ZT22</accession>
<proteinExistence type="predicted"/>
<dbReference type="Proteomes" id="UP001590950">
    <property type="component" value="Unassembled WGS sequence"/>
</dbReference>
<reference evidence="7 8" key="1">
    <citation type="submission" date="2024-09" db="EMBL/GenBank/DDBJ databases">
        <title>Rethinking Asexuality: The Enigmatic Case of Functional Sexual Genes in Lepraria (Stereocaulaceae).</title>
        <authorList>
            <person name="Doellman M."/>
            <person name="Sun Y."/>
            <person name="Barcenas-Pena A."/>
            <person name="Lumbsch H.T."/>
            <person name="Grewe F."/>
        </authorList>
    </citation>
    <scope>NUCLEOTIDE SEQUENCE [LARGE SCALE GENOMIC DNA]</scope>
    <source>
        <strain evidence="7 8">Mercado 3170</strain>
    </source>
</reference>
<feature type="transmembrane region" description="Helical" evidence="6">
    <location>
        <begin position="153"/>
        <end position="179"/>
    </location>
</feature>
<keyword evidence="4 6" id="KW-1133">Transmembrane helix</keyword>
<evidence type="ECO:0000313" key="8">
    <source>
        <dbReference type="Proteomes" id="UP001590950"/>
    </source>
</evidence>
<feature type="transmembrane region" description="Helical" evidence="6">
    <location>
        <begin position="208"/>
        <end position="231"/>
    </location>
</feature>
<keyword evidence="3 6" id="KW-0812">Transmembrane</keyword>
<feature type="transmembrane region" description="Helical" evidence="6">
    <location>
        <begin position="237"/>
        <end position="258"/>
    </location>
</feature>
<evidence type="ECO:0000313" key="7">
    <source>
        <dbReference type="EMBL" id="KAL2036554.1"/>
    </source>
</evidence>
<evidence type="ECO:0008006" key="9">
    <source>
        <dbReference type="Google" id="ProtNLM"/>
    </source>
</evidence>
<evidence type="ECO:0000256" key="1">
    <source>
        <dbReference type="ARBA" id="ARBA00004141"/>
    </source>
</evidence>
<comment type="subcellular location">
    <subcellularLocation>
        <location evidence="1">Membrane</location>
        <topology evidence="1">Multi-pass membrane protein</topology>
    </subcellularLocation>
</comment>